<keyword evidence="2" id="KW-0342">GTP-binding</keyword>
<evidence type="ECO:0000313" key="6">
    <source>
        <dbReference type="EMBL" id="OOG00879.1"/>
    </source>
</evidence>
<evidence type="ECO:0000259" key="5">
    <source>
        <dbReference type="PROSITE" id="PS51718"/>
    </source>
</evidence>
<evidence type="ECO:0000259" key="4">
    <source>
        <dbReference type="PROSITE" id="PS51388"/>
    </source>
</evidence>
<dbReference type="GO" id="GO:0008017">
    <property type="term" value="F:microtubule binding"/>
    <property type="evidence" value="ECO:0007669"/>
    <property type="project" value="TreeGrafter"/>
</dbReference>
<dbReference type="OrthoDB" id="415706at2759"/>
<feature type="region of interest" description="Disordered" evidence="3">
    <location>
        <begin position="781"/>
        <end position="813"/>
    </location>
</feature>
<dbReference type="InterPro" id="IPR045063">
    <property type="entry name" value="Dynamin_N"/>
</dbReference>
<dbReference type="PROSITE" id="PS51388">
    <property type="entry name" value="GED"/>
    <property type="match status" value="1"/>
</dbReference>
<dbReference type="PANTHER" id="PTHR11566:SF21">
    <property type="entry name" value="DYNAMIN RELATED PROTEIN 1, ISOFORM A"/>
    <property type="match status" value="1"/>
</dbReference>
<dbReference type="Pfam" id="PF00350">
    <property type="entry name" value="Dynamin_N"/>
    <property type="match status" value="1"/>
</dbReference>
<dbReference type="GO" id="GO:0003924">
    <property type="term" value="F:GTPase activity"/>
    <property type="evidence" value="ECO:0007669"/>
    <property type="project" value="InterPro"/>
</dbReference>
<keyword evidence="7" id="KW-1185">Reference proteome</keyword>
<dbReference type="InterPro" id="IPR001401">
    <property type="entry name" value="Dynamin_GTPase"/>
</dbReference>
<evidence type="ECO:0000256" key="1">
    <source>
        <dbReference type="ARBA" id="ARBA00022741"/>
    </source>
</evidence>
<dbReference type="GO" id="GO:0016559">
    <property type="term" value="P:peroxisome fission"/>
    <property type="evidence" value="ECO:0007669"/>
    <property type="project" value="TreeGrafter"/>
</dbReference>
<dbReference type="Proteomes" id="UP000188318">
    <property type="component" value="Unassembled WGS sequence"/>
</dbReference>
<proteinExistence type="predicted"/>
<evidence type="ECO:0000313" key="7">
    <source>
        <dbReference type="Proteomes" id="UP000188318"/>
    </source>
</evidence>
<dbReference type="InterPro" id="IPR030381">
    <property type="entry name" value="G_DYNAMIN_dom"/>
</dbReference>
<feature type="compositionally biased region" description="Basic residues" evidence="3">
    <location>
        <begin position="799"/>
        <end position="813"/>
    </location>
</feature>
<accession>A0A1R3S2C1</accession>
<dbReference type="SUPFAM" id="SSF52540">
    <property type="entry name" value="P-loop containing nucleoside triphosphate hydrolases"/>
    <property type="match status" value="1"/>
</dbReference>
<dbReference type="FunFam" id="3.40.50.300:FF:001425">
    <property type="entry name" value="Dynamin GTPase, putative"/>
    <property type="match status" value="1"/>
</dbReference>
<keyword evidence="1" id="KW-0547">Nucleotide-binding</keyword>
<dbReference type="PROSITE" id="PS51718">
    <property type="entry name" value="G_DYNAMIN_2"/>
    <property type="match status" value="1"/>
</dbReference>
<dbReference type="InterPro" id="IPR020850">
    <property type="entry name" value="GED_dom"/>
</dbReference>
<dbReference type="STRING" id="602072.A0A1R3S2C1"/>
<feature type="domain" description="GED" evidence="4">
    <location>
        <begin position="608"/>
        <end position="699"/>
    </location>
</feature>
<dbReference type="InterPro" id="IPR000375">
    <property type="entry name" value="Dynamin_stalk"/>
</dbReference>
<evidence type="ECO:0000256" key="2">
    <source>
        <dbReference type="ARBA" id="ARBA00023134"/>
    </source>
</evidence>
<dbReference type="GO" id="GO:0006897">
    <property type="term" value="P:endocytosis"/>
    <property type="evidence" value="ECO:0007669"/>
    <property type="project" value="TreeGrafter"/>
</dbReference>
<dbReference type="SMART" id="SM00053">
    <property type="entry name" value="DYNc"/>
    <property type="match status" value="1"/>
</dbReference>
<dbReference type="PRINTS" id="PR00195">
    <property type="entry name" value="DYNAMIN"/>
</dbReference>
<feature type="compositionally biased region" description="Polar residues" evidence="3">
    <location>
        <begin position="731"/>
        <end position="744"/>
    </location>
</feature>
<organism evidence="6 7">
    <name type="scientific">Aspergillus carbonarius (strain ITEM 5010)</name>
    <dbReference type="NCBI Taxonomy" id="602072"/>
    <lineage>
        <taxon>Eukaryota</taxon>
        <taxon>Fungi</taxon>
        <taxon>Dikarya</taxon>
        <taxon>Ascomycota</taxon>
        <taxon>Pezizomycotina</taxon>
        <taxon>Eurotiomycetes</taxon>
        <taxon>Eurotiomycetidae</taxon>
        <taxon>Eurotiales</taxon>
        <taxon>Aspergillaceae</taxon>
        <taxon>Aspergillus</taxon>
        <taxon>Aspergillus subgen. Circumdati</taxon>
    </lineage>
</organism>
<dbReference type="InterPro" id="IPR027417">
    <property type="entry name" value="P-loop_NTPase"/>
</dbReference>
<dbReference type="InterPro" id="IPR022812">
    <property type="entry name" value="Dynamin"/>
</dbReference>
<feature type="domain" description="Dynamin-type G" evidence="5">
    <location>
        <begin position="37"/>
        <end position="321"/>
    </location>
</feature>
<dbReference type="AlphaFoldDB" id="A0A1R3S2C1"/>
<dbReference type="GO" id="GO:0016020">
    <property type="term" value="C:membrane"/>
    <property type="evidence" value="ECO:0007669"/>
    <property type="project" value="TreeGrafter"/>
</dbReference>
<evidence type="ECO:0008006" key="8">
    <source>
        <dbReference type="Google" id="ProtNLM"/>
    </source>
</evidence>
<sequence>MVLVEFHSGSLDSLCSREQLDLLNSIDTLRSQGISYYVSLPQIIVCGDQSSGKSSVLEAISGVSFPVKSNLCTRFPTELVLRKDTNVGVRVSIVPHHSRSEAEQQSLGRFCEELDGFDGLPQLVDNAKTAMGISTHGKAFSNDLLRVEVSGPDRPHLTIVDLPGLIHSETKHQSAADIQLVQEVVQSYMKEPRSVILAVVSAKNDYANQIVLRLAREADPSGNRTLGVITKPDTLVANSANERMFISLAKNRDVEFRLGWHALKNMDTDQGTWTLSDRDQKEKDFFSKGAWGEMPSSLVGIGSLRNRLSRLLLRQIAAELPSLIGEIEDKEEDCTQQLNELGEPRATLDEQRTYLLSISQHFQSLVNAAVDGTYNEAFFEDIQSSTGHQKRLRAVIQNLNEAFAEHLTKLGHYRKIVKDTDQVGGLRGQIPVTRSKFVDHIQGLMKRTRGRELPGTFNPMIVGELFQEQCRPWEAITQQHISSTWSAVEKFMLLVVGYIADEATSAVLFDQVISPALLHLRQVLTTKCKSLLASHQKAHPITYNHHYTDNLQNDGADGRAGELRRILQNFFHVSDLQASQYLERAYCLQDLLQSLLEYSERGMKRFASEEALDCMLAYYKVALERFIDDVAVEAVEVKLVQSLGSLFTPIKVYEMPSELVSRIAGESEENRALREQLNKKIQILRNGLSTCRKFVGTRGVSTNLTKEVRRFHDKPQGQDDDATWQINLADQNISPDCGNSNNTDAELKSERGGSVSGQSVVLASQVDSEDWSAAYLDATNVQPEMACPEEPNYAAPTSSHKKGKIKKRSKIVR</sequence>
<name>A0A1R3S2C1_ASPC5</name>
<dbReference type="Gene3D" id="1.20.120.1240">
    <property type="entry name" value="Dynamin, middle domain"/>
    <property type="match status" value="1"/>
</dbReference>
<dbReference type="GO" id="GO:0005739">
    <property type="term" value="C:mitochondrion"/>
    <property type="evidence" value="ECO:0007669"/>
    <property type="project" value="TreeGrafter"/>
</dbReference>
<dbReference type="GO" id="GO:0000266">
    <property type="term" value="P:mitochondrial fission"/>
    <property type="evidence" value="ECO:0007669"/>
    <property type="project" value="TreeGrafter"/>
</dbReference>
<dbReference type="GO" id="GO:0005525">
    <property type="term" value="F:GTP binding"/>
    <property type="evidence" value="ECO:0007669"/>
    <property type="project" value="InterPro"/>
</dbReference>
<dbReference type="VEuPathDB" id="FungiDB:ASPCADRAFT_39367"/>
<dbReference type="GO" id="GO:0048312">
    <property type="term" value="P:intracellular distribution of mitochondria"/>
    <property type="evidence" value="ECO:0007669"/>
    <property type="project" value="TreeGrafter"/>
</dbReference>
<dbReference type="CDD" id="cd08771">
    <property type="entry name" value="DLP_1"/>
    <property type="match status" value="1"/>
</dbReference>
<dbReference type="OMA" id="ECMLAYY"/>
<feature type="region of interest" description="Disordered" evidence="3">
    <location>
        <begin position="731"/>
        <end position="757"/>
    </location>
</feature>
<dbReference type="GO" id="GO:0005874">
    <property type="term" value="C:microtubule"/>
    <property type="evidence" value="ECO:0007669"/>
    <property type="project" value="TreeGrafter"/>
</dbReference>
<reference evidence="7" key="1">
    <citation type="journal article" date="2017" name="Genome Biol.">
        <title>Comparative genomics reveals high biological diversity and specific adaptations in the industrially and medically important fungal genus Aspergillus.</title>
        <authorList>
            <person name="de Vries R.P."/>
            <person name="Riley R."/>
            <person name="Wiebenga A."/>
            <person name="Aguilar-Osorio G."/>
            <person name="Amillis S."/>
            <person name="Uchima C.A."/>
            <person name="Anderluh G."/>
            <person name="Asadollahi M."/>
            <person name="Askin M."/>
            <person name="Barry K."/>
            <person name="Battaglia E."/>
            <person name="Bayram O."/>
            <person name="Benocci T."/>
            <person name="Braus-Stromeyer S.A."/>
            <person name="Caldana C."/>
            <person name="Canovas D."/>
            <person name="Cerqueira G.C."/>
            <person name="Chen F."/>
            <person name="Chen W."/>
            <person name="Choi C."/>
            <person name="Clum A."/>
            <person name="Dos Santos R.A."/>
            <person name="Damasio A.R."/>
            <person name="Diallinas G."/>
            <person name="Emri T."/>
            <person name="Fekete E."/>
            <person name="Flipphi M."/>
            <person name="Freyberg S."/>
            <person name="Gallo A."/>
            <person name="Gournas C."/>
            <person name="Habgood R."/>
            <person name="Hainaut M."/>
            <person name="Harispe M.L."/>
            <person name="Henrissat B."/>
            <person name="Hilden K.S."/>
            <person name="Hope R."/>
            <person name="Hossain A."/>
            <person name="Karabika E."/>
            <person name="Karaffa L."/>
            <person name="Karanyi Z."/>
            <person name="Krasevec N."/>
            <person name="Kuo A."/>
            <person name="Kusch H."/>
            <person name="LaButti K."/>
            <person name="Lagendijk E.L."/>
            <person name="Lapidus A."/>
            <person name="Levasseur A."/>
            <person name="Lindquist E."/>
            <person name="Lipzen A."/>
            <person name="Logrieco A.F."/>
            <person name="MacCabe A."/>
            <person name="Maekelae M.R."/>
            <person name="Malavazi I."/>
            <person name="Melin P."/>
            <person name="Meyer V."/>
            <person name="Mielnichuk N."/>
            <person name="Miskei M."/>
            <person name="Molnar A.P."/>
            <person name="Mule G."/>
            <person name="Ngan C.Y."/>
            <person name="Orejas M."/>
            <person name="Orosz E."/>
            <person name="Ouedraogo J.P."/>
            <person name="Overkamp K.M."/>
            <person name="Park H.-S."/>
            <person name="Perrone G."/>
            <person name="Piumi F."/>
            <person name="Punt P.J."/>
            <person name="Ram A.F."/>
            <person name="Ramon A."/>
            <person name="Rauscher S."/>
            <person name="Record E."/>
            <person name="Riano-Pachon D.M."/>
            <person name="Robert V."/>
            <person name="Roehrig J."/>
            <person name="Ruller R."/>
            <person name="Salamov A."/>
            <person name="Salih N.S."/>
            <person name="Samson R.A."/>
            <person name="Sandor E."/>
            <person name="Sanguinetti M."/>
            <person name="Schuetze T."/>
            <person name="Sepcic K."/>
            <person name="Shelest E."/>
            <person name="Sherlock G."/>
            <person name="Sophianopoulou V."/>
            <person name="Squina F.M."/>
            <person name="Sun H."/>
            <person name="Susca A."/>
            <person name="Todd R.B."/>
            <person name="Tsang A."/>
            <person name="Unkles S.E."/>
            <person name="van de Wiele N."/>
            <person name="van Rossen-Uffink D."/>
            <person name="Oliveira J.V."/>
            <person name="Vesth T.C."/>
            <person name="Visser J."/>
            <person name="Yu J.-H."/>
            <person name="Zhou M."/>
            <person name="Andersen M.R."/>
            <person name="Archer D.B."/>
            <person name="Baker S.E."/>
            <person name="Benoit I."/>
            <person name="Brakhage A.A."/>
            <person name="Braus G.H."/>
            <person name="Fischer R."/>
            <person name="Frisvad J.C."/>
            <person name="Goldman G.H."/>
            <person name="Houbraken J."/>
            <person name="Oakley B."/>
            <person name="Pocsi I."/>
            <person name="Scazzocchio C."/>
            <person name="Seiboth B."/>
            <person name="vanKuyk P.A."/>
            <person name="Wortman J."/>
            <person name="Dyer P.S."/>
            <person name="Grigoriev I.V."/>
        </authorList>
    </citation>
    <scope>NUCLEOTIDE SEQUENCE [LARGE SCALE GENOMIC DNA]</scope>
    <source>
        <strain evidence="7">ITEM 5010</strain>
    </source>
</reference>
<dbReference type="Gene3D" id="3.40.50.300">
    <property type="entry name" value="P-loop containing nucleotide triphosphate hydrolases"/>
    <property type="match status" value="1"/>
</dbReference>
<gene>
    <name evidence="6" type="ORF">ASPCADRAFT_39367</name>
</gene>
<dbReference type="Pfam" id="PF01031">
    <property type="entry name" value="Dynamin_M"/>
    <property type="match status" value="1"/>
</dbReference>
<protein>
    <recommendedName>
        <fullName evidence="8">GED domain-containing protein</fullName>
    </recommendedName>
</protein>
<dbReference type="EMBL" id="KV907493">
    <property type="protein sequence ID" value="OOG00879.1"/>
    <property type="molecule type" value="Genomic_DNA"/>
</dbReference>
<dbReference type="PANTHER" id="PTHR11566">
    <property type="entry name" value="DYNAMIN"/>
    <property type="match status" value="1"/>
</dbReference>
<evidence type="ECO:0000256" key="3">
    <source>
        <dbReference type="SAM" id="MobiDB-lite"/>
    </source>
</evidence>